<reference evidence="1 2" key="1">
    <citation type="submission" date="2013-09" db="EMBL/GenBank/DDBJ databases">
        <title>Corchorus capsularis genome sequencing.</title>
        <authorList>
            <person name="Alam M."/>
            <person name="Haque M.S."/>
            <person name="Islam M.S."/>
            <person name="Emdad E.M."/>
            <person name="Islam M.M."/>
            <person name="Ahmed B."/>
            <person name="Halim A."/>
            <person name="Hossen Q.M.M."/>
            <person name="Hossain M.Z."/>
            <person name="Ahmed R."/>
            <person name="Khan M.M."/>
            <person name="Islam R."/>
            <person name="Rashid M.M."/>
            <person name="Khan S.A."/>
            <person name="Rahman M.S."/>
            <person name="Alam M."/>
        </authorList>
    </citation>
    <scope>NUCLEOTIDE SEQUENCE [LARGE SCALE GENOMIC DNA]</scope>
    <source>
        <strain evidence="2">cv. CVL-1</strain>
        <tissue evidence="1">Whole seedling</tissue>
    </source>
</reference>
<keyword evidence="2" id="KW-1185">Reference proteome</keyword>
<evidence type="ECO:0000313" key="2">
    <source>
        <dbReference type="Proteomes" id="UP000188268"/>
    </source>
</evidence>
<proteinExistence type="predicted"/>
<dbReference type="EMBL" id="AWWV01007088">
    <property type="protein sequence ID" value="OMO98441.1"/>
    <property type="molecule type" value="Genomic_DNA"/>
</dbReference>
<evidence type="ECO:0000313" key="1">
    <source>
        <dbReference type="EMBL" id="OMO98441.1"/>
    </source>
</evidence>
<protein>
    <submittedName>
        <fullName evidence="1">Uncharacterized protein</fullName>
    </submittedName>
</protein>
<accession>A0A1R3JUL1</accession>
<gene>
    <name evidence="1" type="ORF">CCACVL1_04227</name>
</gene>
<organism evidence="1 2">
    <name type="scientific">Corchorus capsularis</name>
    <name type="common">Jute</name>
    <dbReference type="NCBI Taxonomy" id="210143"/>
    <lineage>
        <taxon>Eukaryota</taxon>
        <taxon>Viridiplantae</taxon>
        <taxon>Streptophyta</taxon>
        <taxon>Embryophyta</taxon>
        <taxon>Tracheophyta</taxon>
        <taxon>Spermatophyta</taxon>
        <taxon>Magnoliopsida</taxon>
        <taxon>eudicotyledons</taxon>
        <taxon>Gunneridae</taxon>
        <taxon>Pentapetalae</taxon>
        <taxon>rosids</taxon>
        <taxon>malvids</taxon>
        <taxon>Malvales</taxon>
        <taxon>Malvaceae</taxon>
        <taxon>Grewioideae</taxon>
        <taxon>Apeibeae</taxon>
        <taxon>Corchorus</taxon>
    </lineage>
</organism>
<dbReference type="Proteomes" id="UP000188268">
    <property type="component" value="Unassembled WGS sequence"/>
</dbReference>
<name>A0A1R3JUL1_COCAP</name>
<dbReference type="Gramene" id="OMO98441">
    <property type="protein sequence ID" value="OMO98441"/>
    <property type="gene ID" value="CCACVL1_04227"/>
</dbReference>
<dbReference type="AlphaFoldDB" id="A0A1R3JUL1"/>
<comment type="caution">
    <text evidence="1">The sequence shown here is derived from an EMBL/GenBank/DDBJ whole genome shotgun (WGS) entry which is preliminary data.</text>
</comment>
<sequence length="33" mass="3941">MATGFRWVTIFKGKNTKRDMAEKEKLQDYHGRP</sequence>